<dbReference type="Gene3D" id="2.60.40.640">
    <property type="match status" value="2"/>
</dbReference>
<feature type="domain" description="Arrestin C-terminal-like" evidence="2">
    <location>
        <begin position="201"/>
        <end position="318"/>
    </location>
</feature>
<dbReference type="Pfam" id="PF00339">
    <property type="entry name" value="Arrestin_N"/>
    <property type="match status" value="1"/>
</dbReference>
<dbReference type="InterPro" id="IPR050357">
    <property type="entry name" value="Arrestin_domain-protein"/>
</dbReference>
<dbReference type="Pfam" id="PF02752">
    <property type="entry name" value="Arrestin_C"/>
    <property type="match status" value="1"/>
</dbReference>
<dbReference type="InterPro" id="IPR011021">
    <property type="entry name" value="Arrestin-like_N"/>
</dbReference>
<dbReference type="EMBL" id="CAJZBQ010000011">
    <property type="protein sequence ID" value="CAG9314074.1"/>
    <property type="molecule type" value="Genomic_DNA"/>
</dbReference>
<protein>
    <recommendedName>
        <fullName evidence="5">Arrestin-like N-terminal domain-containing protein</fullName>
    </recommendedName>
</protein>
<feature type="domain" description="Arrestin-like N-terminal" evidence="1">
    <location>
        <begin position="35"/>
        <end position="165"/>
    </location>
</feature>
<keyword evidence="4" id="KW-1185">Reference proteome</keyword>
<evidence type="ECO:0000259" key="2">
    <source>
        <dbReference type="Pfam" id="PF02752"/>
    </source>
</evidence>
<dbReference type="GO" id="GO:0005737">
    <property type="term" value="C:cytoplasm"/>
    <property type="evidence" value="ECO:0007669"/>
    <property type="project" value="TreeGrafter"/>
</dbReference>
<dbReference type="AlphaFoldDB" id="A0AAU9IF87"/>
<proteinExistence type="predicted"/>
<evidence type="ECO:0008006" key="5">
    <source>
        <dbReference type="Google" id="ProtNLM"/>
    </source>
</evidence>
<organism evidence="3 4">
    <name type="scientific">Blepharisma stoltei</name>
    <dbReference type="NCBI Taxonomy" id="1481888"/>
    <lineage>
        <taxon>Eukaryota</taxon>
        <taxon>Sar</taxon>
        <taxon>Alveolata</taxon>
        <taxon>Ciliophora</taxon>
        <taxon>Postciliodesmatophora</taxon>
        <taxon>Heterotrichea</taxon>
        <taxon>Heterotrichida</taxon>
        <taxon>Blepharismidae</taxon>
        <taxon>Blepharisma</taxon>
    </lineage>
</organism>
<evidence type="ECO:0000313" key="3">
    <source>
        <dbReference type="EMBL" id="CAG9314074.1"/>
    </source>
</evidence>
<dbReference type="PANTHER" id="PTHR11188">
    <property type="entry name" value="ARRESTIN DOMAIN CONTAINING PROTEIN"/>
    <property type="match status" value="1"/>
</dbReference>
<dbReference type="GO" id="GO:0015031">
    <property type="term" value="P:protein transport"/>
    <property type="evidence" value="ECO:0007669"/>
    <property type="project" value="TreeGrafter"/>
</dbReference>
<name>A0AAU9IF87_9CILI</name>
<evidence type="ECO:0000313" key="4">
    <source>
        <dbReference type="Proteomes" id="UP001162131"/>
    </source>
</evidence>
<reference evidence="3" key="1">
    <citation type="submission" date="2021-09" db="EMBL/GenBank/DDBJ databases">
        <authorList>
            <consortium name="AG Swart"/>
            <person name="Singh M."/>
            <person name="Singh A."/>
            <person name="Seah K."/>
            <person name="Emmerich C."/>
        </authorList>
    </citation>
    <scope>NUCLEOTIDE SEQUENCE</scope>
    <source>
        <strain evidence="3">ATCC30299</strain>
    </source>
</reference>
<dbReference type="InterPro" id="IPR011022">
    <property type="entry name" value="Arrestin_C-like"/>
</dbReference>
<evidence type="ECO:0000259" key="1">
    <source>
        <dbReference type="Pfam" id="PF00339"/>
    </source>
</evidence>
<sequence>MVFKKIFNNLIMGNHQEGKIKGDIYIFLESTKVNTGGTLSGTIHISLKEQISDPQLLIIFKGSEFVNFRTQHTTSTGKSTITYQITHTGKQLVCELKAMLLAWSNSTVLPGNYSFPFQLKIYDSILPTFYSFVSISGYAKIEYKIKAQLHAKDLKPIKYKQIVSVFTSNITLPPELYPSQITNESLGHGSILCCFHKEASTAKIWLDRATFGNTDSIDVNLETNLSNFSARIKRVEIEIKKIISVDANKSMKTTQNQSHRMWRKNFYPEILPWSGTLIQKFTLPVAEMLANENSYTMNSNLIKCQYVVRVKLHTNYRCFKCYGFKEANQGVVILPFQVEVERVPPPIPPEEWKSNVLPYSSISYESQDTMSSNTTLVRSFVSESLIRDLQGSDPLAEIDK</sequence>
<gene>
    <name evidence="3" type="ORF">BSTOLATCC_MIC9871</name>
</gene>
<comment type="caution">
    <text evidence="3">The sequence shown here is derived from an EMBL/GenBank/DDBJ whole genome shotgun (WGS) entry which is preliminary data.</text>
</comment>
<dbReference type="Proteomes" id="UP001162131">
    <property type="component" value="Unassembled WGS sequence"/>
</dbReference>
<dbReference type="InterPro" id="IPR014752">
    <property type="entry name" value="Arrestin-like_C"/>
</dbReference>
<accession>A0AAU9IF87</accession>
<dbReference type="PANTHER" id="PTHR11188:SF17">
    <property type="entry name" value="FI21816P1"/>
    <property type="match status" value="1"/>
</dbReference>